<sequence>MSLTQTIQTTGVSALKAVLFDLDGTLLNRDESVRRFIHDQYARLKGHLTGIEERDYVTRFIELDQHGYRWKDAVYDQLIQEFEISGITRQELLDDYVNQFQHFCVAFPNLKPMLSALKARGLRLGIITNGFGELQMKSIHGLGIRDYFDCVLVSEWEGMKKPDPALFQRALERLDVTAGTAMYVGDHALHDIQAAKRVGMRTVWKRNDRWAESEADADESIDDLSELIMMR</sequence>
<dbReference type="InterPro" id="IPR006439">
    <property type="entry name" value="HAD-SF_hydro_IA"/>
</dbReference>
<organism evidence="5 6">
    <name type="scientific">Exiguobacterium mexicanum</name>
    <dbReference type="NCBI Taxonomy" id="340146"/>
    <lineage>
        <taxon>Bacteria</taxon>
        <taxon>Bacillati</taxon>
        <taxon>Bacillota</taxon>
        <taxon>Bacilli</taxon>
        <taxon>Bacillales</taxon>
        <taxon>Bacillales Family XII. Incertae Sedis</taxon>
        <taxon>Exiguobacterium</taxon>
    </lineage>
</organism>
<comment type="cofactor">
    <cofactor evidence="1">
        <name>Mg(2+)</name>
        <dbReference type="ChEBI" id="CHEBI:18420"/>
    </cofactor>
</comment>
<name>A0ABT7MLG8_9BACL</name>
<dbReference type="EC" id="3.1.3.-" evidence="5"/>
<dbReference type="InterPro" id="IPR041492">
    <property type="entry name" value="HAD_2"/>
</dbReference>
<evidence type="ECO:0000256" key="4">
    <source>
        <dbReference type="ARBA" id="ARBA00022842"/>
    </source>
</evidence>
<dbReference type="InterPro" id="IPR023214">
    <property type="entry name" value="HAD_sf"/>
</dbReference>
<gene>
    <name evidence="5" type="ORF">QR695_03770</name>
</gene>
<evidence type="ECO:0000313" key="5">
    <source>
        <dbReference type="EMBL" id="MDL5376125.1"/>
    </source>
</evidence>
<comment type="caution">
    <text evidence="5">The sequence shown here is derived from an EMBL/GenBank/DDBJ whole genome shotgun (WGS) entry which is preliminary data.</text>
</comment>
<dbReference type="NCBIfam" id="TIGR01662">
    <property type="entry name" value="HAD-SF-IIIA"/>
    <property type="match status" value="1"/>
</dbReference>
<dbReference type="Proteomes" id="UP001230807">
    <property type="component" value="Unassembled WGS sequence"/>
</dbReference>
<dbReference type="PROSITE" id="PS01228">
    <property type="entry name" value="COF_1"/>
    <property type="match status" value="1"/>
</dbReference>
<dbReference type="EMBL" id="JASWER010000001">
    <property type="protein sequence ID" value="MDL5376125.1"/>
    <property type="molecule type" value="Genomic_DNA"/>
</dbReference>
<dbReference type="Gene3D" id="1.10.150.520">
    <property type="match status" value="1"/>
</dbReference>
<reference evidence="5 6" key="1">
    <citation type="submission" date="2023-06" db="EMBL/GenBank/DDBJ databases">
        <title>Influencing factors and mechanism of Cr(VI) reduction by facultative anaerobic Exiguobacterium sp. PY14.</title>
        <authorList>
            <person name="Zou L."/>
        </authorList>
    </citation>
    <scope>NUCLEOTIDE SEQUENCE [LARGE SCALE GENOMIC DNA]</scope>
    <source>
        <strain evidence="5 6">PY14</strain>
    </source>
</reference>
<dbReference type="SFLD" id="SFLDS00003">
    <property type="entry name" value="Haloacid_Dehalogenase"/>
    <property type="match status" value="1"/>
</dbReference>
<accession>A0ABT7MLG8</accession>
<dbReference type="NCBIfam" id="TIGR01549">
    <property type="entry name" value="HAD-SF-IA-v1"/>
    <property type="match status" value="1"/>
</dbReference>
<keyword evidence="2" id="KW-0479">Metal-binding</keyword>
<keyword evidence="3 5" id="KW-0378">Hydrolase</keyword>
<dbReference type="Pfam" id="PF13419">
    <property type="entry name" value="HAD_2"/>
    <property type="match status" value="1"/>
</dbReference>
<dbReference type="RefSeq" id="WP_214832693.1">
    <property type="nucleotide sequence ID" value="NZ_CP183077.1"/>
</dbReference>
<dbReference type="InterPro" id="IPR051400">
    <property type="entry name" value="HAD-like_hydrolase"/>
</dbReference>
<evidence type="ECO:0000256" key="3">
    <source>
        <dbReference type="ARBA" id="ARBA00022801"/>
    </source>
</evidence>
<dbReference type="InterPro" id="IPR006549">
    <property type="entry name" value="HAD-SF_hydro_IIIA"/>
</dbReference>
<dbReference type="GO" id="GO:0016787">
    <property type="term" value="F:hydrolase activity"/>
    <property type="evidence" value="ECO:0007669"/>
    <property type="project" value="UniProtKB-KW"/>
</dbReference>
<dbReference type="PANTHER" id="PTHR46470">
    <property type="entry name" value="N-ACYLNEURAMINATE-9-PHOSPHATASE"/>
    <property type="match status" value="1"/>
</dbReference>
<keyword evidence="6" id="KW-1185">Reference proteome</keyword>
<evidence type="ECO:0000256" key="1">
    <source>
        <dbReference type="ARBA" id="ARBA00001946"/>
    </source>
</evidence>
<dbReference type="PRINTS" id="PR00413">
    <property type="entry name" value="HADHALOGNASE"/>
</dbReference>
<dbReference type="NCBIfam" id="TIGR01509">
    <property type="entry name" value="HAD-SF-IA-v3"/>
    <property type="match status" value="1"/>
</dbReference>
<evidence type="ECO:0000256" key="2">
    <source>
        <dbReference type="ARBA" id="ARBA00022723"/>
    </source>
</evidence>
<dbReference type="InterPro" id="IPR036412">
    <property type="entry name" value="HAD-like_sf"/>
</dbReference>
<dbReference type="Gene3D" id="3.40.50.1000">
    <property type="entry name" value="HAD superfamily/HAD-like"/>
    <property type="match status" value="1"/>
</dbReference>
<dbReference type="SFLD" id="SFLDG01129">
    <property type="entry name" value="C1.5:_HAD__Beta-PGM__Phosphata"/>
    <property type="match status" value="1"/>
</dbReference>
<dbReference type="PANTHER" id="PTHR46470:SF2">
    <property type="entry name" value="GLYCERALDEHYDE 3-PHOSPHATE PHOSPHATASE"/>
    <property type="match status" value="1"/>
</dbReference>
<protein>
    <submittedName>
        <fullName evidence="5">HAD family hydrolase</fullName>
        <ecNumber evidence="5">3.1.3.-</ecNumber>
    </submittedName>
</protein>
<keyword evidence="4" id="KW-0460">Magnesium</keyword>
<proteinExistence type="predicted"/>
<evidence type="ECO:0000313" key="6">
    <source>
        <dbReference type="Proteomes" id="UP001230807"/>
    </source>
</evidence>
<dbReference type="SUPFAM" id="SSF56784">
    <property type="entry name" value="HAD-like"/>
    <property type="match status" value="1"/>
</dbReference>